<dbReference type="PANTHER" id="PTHR12213:SF0">
    <property type="entry name" value="CORRINOID ADENOSYLTRANSFERASE MMAB"/>
    <property type="match status" value="1"/>
</dbReference>
<dbReference type="Gene3D" id="1.20.1200.10">
    <property type="entry name" value="Cobalamin adenosyltransferase-like"/>
    <property type="match status" value="1"/>
</dbReference>
<keyword evidence="5 6" id="KW-0067">ATP-binding</keyword>
<comment type="subunit">
    <text evidence="2">Homotrimer.</text>
</comment>
<evidence type="ECO:0000256" key="3">
    <source>
        <dbReference type="ARBA" id="ARBA00022679"/>
    </source>
</evidence>
<evidence type="ECO:0000313" key="8">
    <source>
        <dbReference type="EMBL" id="BBO68761.1"/>
    </source>
</evidence>
<feature type="domain" description="Cobalamin adenosyltransferase-like" evidence="7">
    <location>
        <begin position="3"/>
        <end position="177"/>
    </location>
</feature>
<comment type="catalytic activity">
    <reaction evidence="6">
        <text>2 cob(II)alamin + reduced [electron-transfer flavoprotein] + 2 ATP = 2 adenosylcob(III)alamin + 2 triphosphate + oxidized [electron-transfer flavoprotein] + 3 H(+)</text>
        <dbReference type="Rhea" id="RHEA:28671"/>
        <dbReference type="Rhea" id="RHEA-COMP:10685"/>
        <dbReference type="Rhea" id="RHEA-COMP:10686"/>
        <dbReference type="ChEBI" id="CHEBI:15378"/>
        <dbReference type="ChEBI" id="CHEBI:16304"/>
        <dbReference type="ChEBI" id="CHEBI:18036"/>
        <dbReference type="ChEBI" id="CHEBI:18408"/>
        <dbReference type="ChEBI" id="CHEBI:30616"/>
        <dbReference type="ChEBI" id="CHEBI:57692"/>
        <dbReference type="ChEBI" id="CHEBI:58307"/>
        <dbReference type="EC" id="2.5.1.17"/>
    </reaction>
</comment>
<accession>A0A5K7YPC1</accession>
<keyword evidence="6" id="KW-0169">Cobalamin biosynthesis</keyword>
<name>A0A5K7YPC1_9BACT</name>
<dbReference type="FunFam" id="1.20.1200.10:FF:000001">
    <property type="entry name" value="Cob(I)yrinic acid a,c-diamide adenosyltransferase"/>
    <property type="match status" value="1"/>
</dbReference>
<dbReference type="RefSeq" id="WP_155316881.1">
    <property type="nucleotide sequence ID" value="NZ_AP021874.1"/>
</dbReference>
<comment type="catalytic activity">
    <reaction evidence="6">
        <text>2 cob(II)yrinate a,c diamide + reduced [electron-transfer flavoprotein] + 2 ATP = 2 adenosylcob(III)yrinate a,c-diamide + 2 triphosphate + oxidized [electron-transfer flavoprotein] + 3 H(+)</text>
        <dbReference type="Rhea" id="RHEA:11528"/>
        <dbReference type="Rhea" id="RHEA-COMP:10685"/>
        <dbReference type="Rhea" id="RHEA-COMP:10686"/>
        <dbReference type="ChEBI" id="CHEBI:15378"/>
        <dbReference type="ChEBI" id="CHEBI:18036"/>
        <dbReference type="ChEBI" id="CHEBI:30616"/>
        <dbReference type="ChEBI" id="CHEBI:57692"/>
        <dbReference type="ChEBI" id="CHEBI:58307"/>
        <dbReference type="ChEBI" id="CHEBI:58503"/>
        <dbReference type="ChEBI" id="CHEBI:58537"/>
        <dbReference type="EC" id="2.5.1.17"/>
    </reaction>
</comment>
<dbReference type="PANTHER" id="PTHR12213">
    <property type="entry name" value="CORRINOID ADENOSYLTRANSFERASE"/>
    <property type="match status" value="1"/>
</dbReference>
<dbReference type="InterPro" id="IPR036451">
    <property type="entry name" value="CblAdoTrfase-like_sf"/>
</dbReference>
<evidence type="ECO:0000256" key="6">
    <source>
        <dbReference type="RuleBase" id="RU366026"/>
    </source>
</evidence>
<dbReference type="EMBL" id="AP021874">
    <property type="protein sequence ID" value="BBO68761.1"/>
    <property type="molecule type" value="Genomic_DNA"/>
</dbReference>
<evidence type="ECO:0000313" key="9">
    <source>
        <dbReference type="Proteomes" id="UP000427906"/>
    </source>
</evidence>
<dbReference type="SUPFAM" id="SSF89028">
    <property type="entry name" value="Cobalamin adenosyltransferase-like"/>
    <property type="match status" value="1"/>
</dbReference>
<sequence length="190" mass="20784">MKIYTGTGDRGKTSLFSGERVSKSSPRIEAYGDLDELNSVIGAVAASLDPGDEALTDEIRNIQTMLLAAGAWLATTPGAASTRFLKPFTMHPAESLEGAIDRMNAVLPELKHFVVPGGHLSASLAHMARTVCRRTERRVIELVDHEDGESGPSETMKHILVFLNRLSDYFFVLARFCNHSRGQADVLWKG</sequence>
<comment type="pathway">
    <text evidence="6">Cofactor biosynthesis; adenosylcobalamin biosynthesis; adenosylcobalamin from cob(II)yrinate a,c-diamide: step 2/7.</text>
</comment>
<evidence type="ECO:0000259" key="7">
    <source>
        <dbReference type="Pfam" id="PF01923"/>
    </source>
</evidence>
<keyword evidence="3 6" id="KW-0808">Transferase</keyword>
<dbReference type="GO" id="GO:0005524">
    <property type="term" value="F:ATP binding"/>
    <property type="evidence" value="ECO:0007669"/>
    <property type="project" value="UniProtKB-UniRule"/>
</dbReference>
<comment type="similarity">
    <text evidence="1 6">Belongs to the Cob(I)alamin adenosyltransferase family.</text>
</comment>
<keyword evidence="4 6" id="KW-0547">Nucleotide-binding</keyword>
<dbReference type="OrthoDB" id="9778896at2"/>
<dbReference type="GO" id="GO:0008817">
    <property type="term" value="F:corrinoid adenosyltransferase activity"/>
    <property type="evidence" value="ECO:0007669"/>
    <property type="project" value="UniProtKB-UniRule"/>
</dbReference>
<dbReference type="KEGG" id="dalk:DSCA_26910"/>
<organism evidence="8 9">
    <name type="scientific">Desulfosarcina alkanivorans</name>
    <dbReference type="NCBI Taxonomy" id="571177"/>
    <lineage>
        <taxon>Bacteria</taxon>
        <taxon>Pseudomonadati</taxon>
        <taxon>Thermodesulfobacteriota</taxon>
        <taxon>Desulfobacteria</taxon>
        <taxon>Desulfobacterales</taxon>
        <taxon>Desulfosarcinaceae</taxon>
        <taxon>Desulfosarcina</taxon>
    </lineage>
</organism>
<dbReference type="EC" id="2.5.1.17" evidence="6"/>
<keyword evidence="9" id="KW-1185">Reference proteome</keyword>
<dbReference type="Proteomes" id="UP000427906">
    <property type="component" value="Chromosome"/>
</dbReference>
<proteinExistence type="inferred from homology"/>
<protein>
    <recommendedName>
        <fullName evidence="6">Corrinoid adenosyltransferase</fullName>
        <ecNumber evidence="6">2.5.1.17</ecNumber>
    </recommendedName>
    <alternativeName>
        <fullName evidence="6">Cob(II)alamin adenosyltransferase</fullName>
    </alternativeName>
    <alternativeName>
        <fullName evidence="6">Cob(II)yrinic acid a,c-diamide adenosyltransferase</fullName>
    </alternativeName>
    <alternativeName>
        <fullName evidence="6">Cobinamide/cobalamin adenosyltransferase</fullName>
    </alternativeName>
</protein>
<dbReference type="InterPro" id="IPR029499">
    <property type="entry name" value="PduO-typ"/>
</dbReference>
<dbReference type="Pfam" id="PF01923">
    <property type="entry name" value="Cob_adeno_trans"/>
    <property type="match status" value="1"/>
</dbReference>
<dbReference type="InterPro" id="IPR016030">
    <property type="entry name" value="CblAdoTrfase-like"/>
</dbReference>
<dbReference type="AlphaFoldDB" id="A0A5K7YPC1"/>
<dbReference type="GO" id="GO:0009236">
    <property type="term" value="P:cobalamin biosynthetic process"/>
    <property type="evidence" value="ECO:0007669"/>
    <property type="project" value="UniProtKB-UniRule"/>
</dbReference>
<evidence type="ECO:0000256" key="1">
    <source>
        <dbReference type="ARBA" id="ARBA00007487"/>
    </source>
</evidence>
<dbReference type="UniPathway" id="UPA00148">
    <property type="reaction ID" value="UER00233"/>
</dbReference>
<dbReference type="NCBIfam" id="TIGR00636">
    <property type="entry name" value="PduO_Nterm"/>
    <property type="match status" value="1"/>
</dbReference>
<evidence type="ECO:0000256" key="5">
    <source>
        <dbReference type="ARBA" id="ARBA00022840"/>
    </source>
</evidence>
<gene>
    <name evidence="8" type="ORF">DSCA_26910</name>
</gene>
<evidence type="ECO:0000256" key="2">
    <source>
        <dbReference type="ARBA" id="ARBA00011233"/>
    </source>
</evidence>
<reference evidence="8 9" key="1">
    <citation type="submission" date="2019-11" db="EMBL/GenBank/DDBJ databases">
        <title>Comparative genomics of hydrocarbon-degrading Desulfosarcina strains.</title>
        <authorList>
            <person name="Watanabe M."/>
            <person name="Kojima H."/>
            <person name="Fukui M."/>
        </authorList>
    </citation>
    <scope>NUCLEOTIDE SEQUENCE [LARGE SCALE GENOMIC DNA]</scope>
    <source>
        <strain evidence="8 9">PL12</strain>
    </source>
</reference>
<evidence type="ECO:0000256" key="4">
    <source>
        <dbReference type="ARBA" id="ARBA00022741"/>
    </source>
</evidence>